<evidence type="ECO:0000313" key="2">
    <source>
        <dbReference type="EMBL" id="MTE27663.1"/>
    </source>
</evidence>
<protein>
    <submittedName>
        <fullName evidence="2">DUF2306 domain-containing protein</fullName>
    </submittedName>
</protein>
<name>A0A7K1GEV3_9FLAO</name>
<comment type="caution">
    <text evidence="2">The sequence shown here is derived from an EMBL/GenBank/DDBJ whole genome shotgun (WGS) entry which is preliminary data.</text>
</comment>
<feature type="transmembrane region" description="Helical" evidence="1">
    <location>
        <begin position="12"/>
        <end position="32"/>
    </location>
</feature>
<keyword evidence="1" id="KW-0812">Transmembrane</keyword>
<feature type="transmembrane region" description="Helical" evidence="1">
    <location>
        <begin position="96"/>
        <end position="117"/>
    </location>
</feature>
<keyword evidence="3" id="KW-1185">Reference proteome</keyword>
<dbReference type="AlphaFoldDB" id="A0A7K1GEV3"/>
<dbReference type="InterPro" id="IPR018750">
    <property type="entry name" value="DUF2306_membrane"/>
</dbReference>
<reference evidence="2 3" key="1">
    <citation type="submission" date="2019-11" db="EMBL/GenBank/DDBJ databases">
        <title>Winogradskyella ouciana sp. nov., isolated from the hadal seawater of the Mariana Trench.</title>
        <authorList>
            <person name="Liu R."/>
        </authorList>
    </citation>
    <scope>NUCLEOTIDE SEQUENCE [LARGE SCALE GENOMIC DNA]</scope>
    <source>
        <strain evidence="2 3">ZXX205</strain>
    </source>
</reference>
<keyword evidence="1" id="KW-0472">Membrane</keyword>
<feature type="transmembrane region" description="Helical" evidence="1">
    <location>
        <begin position="68"/>
        <end position="89"/>
    </location>
</feature>
<feature type="transmembrane region" description="Helical" evidence="1">
    <location>
        <begin position="44"/>
        <end position="62"/>
    </location>
</feature>
<dbReference type="Pfam" id="PF10067">
    <property type="entry name" value="DUF2306"/>
    <property type="match status" value="1"/>
</dbReference>
<accession>A0A7K1GEV3</accession>
<organism evidence="2 3">
    <name type="scientific">Winogradskyella ouciana</name>
    <dbReference type="NCBI Taxonomy" id="2608631"/>
    <lineage>
        <taxon>Bacteria</taxon>
        <taxon>Pseudomonadati</taxon>
        <taxon>Bacteroidota</taxon>
        <taxon>Flavobacteriia</taxon>
        <taxon>Flavobacteriales</taxon>
        <taxon>Flavobacteriaceae</taxon>
        <taxon>Winogradskyella</taxon>
    </lineage>
</organism>
<sequence length="159" mass="18397">MNYLNDIIHSIIGWFHFITAVIAMITGTIVLLNLKGTTFHKRIGYIYVLSMLLLNISAFFIMNFGSFSLFHFFAIVSLVSILGGIIPMLKRGKNWFAYHFFFMSWSVVGLYCAFWAEVGTRFVDNMKDFWWMVALATFITAFIGSRIINKEAKKLHLKK</sequence>
<keyword evidence="1" id="KW-1133">Transmembrane helix</keyword>
<evidence type="ECO:0000256" key="1">
    <source>
        <dbReference type="SAM" id="Phobius"/>
    </source>
</evidence>
<dbReference type="RefSeq" id="WP_155089686.1">
    <property type="nucleotide sequence ID" value="NZ_WJYA01000007.1"/>
</dbReference>
<feature type="transmembrane region" description="Helical" evidence="1">
    <location>
        <begin position="129"/>
        <end position="149"/>
    </location>
</feature>
<evidence type="ECO:0000313" key="3">
    <source>
        <dbReference type="Proteomes" id="UP000447545"/>
    </source>
</evidence>
<gene>
    <name evidence="2" type="ORF">F1003_12030</name>
</gene>
<dbReference type="Proteomes" id="UP000447545">
    <property type="component" value="Unassembled WGS sequence"/>
</dbReference>
<dbReference type="EMBL" id="WJYA01000007">
    <property type="protein sequence ID" value="MTE27663.1"/>
    <property type="molecule type" value="Genomic_DNA"/>
</dbReference>
<proteinExistence type="predicted"/>